<feature type="active site" description="Schiff-base intermediate with DNA" evidence="15">
    <location>
        <position position="2"/>
    </location>
</feature>
<dbReference type="EMBL" id="JMFG01000036">
    <property type="protein sequence ID" value="KDA52971.1"/>
    <property type="molecule type" value="Genomic_DNA"/>
</dbReference>
<dbReference type="InterPro" id="IPR010979">
    <property type="entry name" value="Ribosomal_uS13-like_H2TH"/>
</dbReference>
<keyword evidence="7 15" id="KW-0378">Hydrolase</keyword>
<evidence type="ECO:0000256" key="13">
    <source>
        <dbReference type="ARBA" id="ARBA00023295"/>
    </source>
</evidence>
<dbReference type="GO" id="GO:0008270">
    <property type="term" value="F:zinc ion binding"/>
    <property type="evidence" value="ECO:0007669"/>
    <property type="project" value="UniProtKB-UniRule"/>
</dbReference>
<dbReference type="Pfam" id="PF06831">
    <property type="entry name" value="H2TH"/>
    <property type="match status" value="1"/>
</dbReference>
<dbReference type="SUPFAM" id="SSF81624">
    <property type="entry name" value="N-terminal domain of MutM-like DNA repair proteins"/>
    <property type="match status" value="1"/>
</dbReference>
<evidence type="ECO:0000256" key="14">
    <source>
        <dbReference type="ARBA" id="ARBA00044632"/>
    </source>
</evidence>
<evidence type="ECO:0000256" key="12">
    <source>
        <dbReference type="ARBA" id="ARBA00023268"/>
    </source>
</evidence>
<keyword evidence="5 15" id="KW-0227">DNA damage</keyword>
<dbReference type="Pfam" id="PF06827">
    <property type="entry name" value="zf-FPG_IleRS"/>
    <property type="match status" value="1"/>
</dbReference>
<dbReference type="EC" id="4.2.99.18" evidence="15"/>
<comment type="catalytic activity">
    <reaction evidence="14 15">
        <text>2'-deoxyribonucleotide-(2'-deoxyribose 5'-phosphate)-2'-deoxyribonucleotide-DNA = a 3'-end 2'-deoxyribonucleotide-(2,3-dehydro-2,3-deoxyribose 5'-phosphate)-DNA + a 5'-end 5'-phospho-2'-deoxyribonucleoside-DNA + H(+)</text>
        <dbReference type="Rhea" id="RHEA:66592"/>
        <dbReference type="Rhea" id="RHEA-COMP:13180"/>
        <dbReference type="Rhea" id="RHEA-COMP:16897"/>
        <dbReference type="Rhea" id="RHEA-COMP:17067"/>
        <dbReference type="ChEBI" id="CHEBI:15378"/>
        <dbReference type="ChEBI" id="CHEBI:136412"/>
        <dbReference type="ChEBI" id="CHEBI:157695"/>
        <dbReference type="ChEBI" id="CHEBI:167181"/>
        <dbReference type="EC" id="4.2.99.18"/>
    </reaction>
</comment>
<comment type="similarity">
    <text evidence="2 15">Belongs to the FPG family.</text>
</comment>
<dbReference type="PROSITE" id="PS51066">
    <property type="entry name" value="ZF_FPG_2"/>
    <property type="match status" value="1"/>
</dbReference>
<evidence type="ECO:0000259" key="17">
    <source>
        <dbReference type="PROSITE" id="PS51068"/>
    </source>
</evidence>
<evidence type="ECO:0000313" key="18">
    <source>
        <dbReference type="EMBL" id="KDA52971.1"/>
    </source>
</evidence>
<keyword evidence="8 15" id="KW-0862">Zinc</keyword>
<evidence type="ECO:0000259" key="16">
    <source>
        <dbReference type="PROSITE" id="PS51066"/>
    </source>
</evidence>
<dbReference type="SUPFAM" id="SSF57716">
    <property type="entry name" value="Glucocorticoid receptor-like (DNA-binding domain)"/>
    <property type="match status" value="1"/>
</dbReference>
<dbReference type="NCBIfam" id="NF002211">
    <property type="entry name" value="PRK01103.1"/>
    <property type="match status" value="1"/>
</dbReference>
<feature type="domain" description="FPG-type" evidence="16">
    <location>
        <begin position="237"/>
        <end position="271"/>
    </location>
</feature>
<dbReference type="NCBIfam" id="TIGR00577">
    <property type="entry name" value="fpg"/>
    <property type="match status" value="1"/>
</dbReference>
<dbReference type="RefSeq" id="WP_038050356.1">
    <property type="nucleotide sequence ID" value="NZ_JMFG01000036.1"/>
</dbReference>
<evidence type="ECO:0000256" key="10">
    <source>
        <dbReference type="ARBA" id="ARBA00023204"/>
    </source>
</evidence>
<feature type="active site" description="Proton donor" evidence="15">
    <location>
        <position position="3"/>
    </location>
</feature>
<dbReference type="GO" id="GO:0034039">
    <property type="term" value="F:8-oxo-7,8-dihydroguanine DNA N-glycosylase activity"/>
    <property type="evidence" value="ECO:0007669"/>
    <property type="project" value="TreeGrafter"/>
</dbReference>
<evidence type="ECO:0000256" key="15">
    <source>
        <dbReference type="HAMAP-Rule" id="MF_00103"/>
    </source>
</evidence>
<evidence type="ECO:0000256" key="1">
    <source>
        <dbReference type="ARBA" id="ARBA00001668"/>
    </source>
</evidence>
<keyword evidence="13 15" id="KW-0326">Glycosidase</keyword>
<organism evidence="18 19">
    <name type="scientific">Thermoanaerobaculum aquaticum</name>
    <dbReference type="NCBI Taxonomy" id="1312852"/>
    <lineage>
        <taxon>Bacteria</taxon>
        <taxon>Pseudomonadati</taxon>
        <taxon>Acidobacteriota</taxon>
        <taxon>Thermoanaerobaculia</taxon>
        <taxon>Thermoanaerobaculales</taxon>
        <taxon>Thermoanaerobaculaceae</taxon>
        <taxon>Thermoanaerobaculum</taxon>
    </lineage>
</organism>
<accession>A0A062XXY4</accession>
<keyword evidence="6 15" id="KW-0863">Zinc-finger</keyword>
<dbReference type="PANTHER" id="PTHR22993:SF9">
    <property type="entry name" value="FORMAMIDOPYRIMIDINE-DNA GLYCOSYLASE"/>
    <property type="match status" value="1"/>
</dbReference>
<dbReference type="AlphaFoldDB" id="A0A062XXY4"/>
<reference evidence="18 19" key="1">
    <citation type="submission" date="2014-04" db="EMBL/GenBank/DDBJ databases">
        <title>The Genome Sequence of Thermoanaerobaculum aquaticum MP-01, The First Cultivated Group 23 Acidobacterium.</title>
        <authorList>
            <person name="Stamps B.W."/>
            <person name="Losey N.A."/>
            <person name="Lawson P.A."/>
            <person name="Stevenson B.S."/>
        </authorList>
    </citation>
    <scope>NUCLEOTIDE SEQUENCE [LARGE SCALE GENOMIC DNA]</scope>
    <source>
        <strain evidence="18 19">MP-01</strain>
    </source>
</reference>
<dbReference type="GO" id="GO:0006284">
    <property type="term" value="P:base-excision repair"/>
    <property type="evidence" value="ECO:0007669"/>
    <property type="project" value="InterPro"/>
</dbReference>
<evidence type="ECO:0000256" key="3">
    <source>
        <dbReference type="ARBA" id="ARBA00011245"/>
    </source>
</evidence>
<comment type="cofactor">
    <cofactor evidence="15">
        <name>Zn(2+)</name>
        <dbReference type="ChEBI" id="CHEBI:29105"/>
    </cofactor>
    <text evidence="15">Binds 1 zinc ion per subunit.</text>
</comment>
<feature type="active site" description="Proton donor; for delta-elimination activity" evidence="15">
    <location>
        <position position="261"/>
    </location>
</feature>
<comment type="catalytic activity">
    <reaction evidence="1 15">
        <text>Hydrolysis of DNA containing ring-opened 7-methylguanine residues, releasing 2,6-diamino-4-hydroxy-5-(N-methyl)formamidopyrimidine.</text>
        <dbReference type="EC" id="3.2.2.23"/>
    </reaction>
</comment>
<evidence type="ECO:0000256" key="6">
    <source>
        <dbReference type="ARBA" id="ARBA00022771"/>
    </source>
</evidence>
<evidence type="ECO:0000256" key="9">
    <source>
        <dbReference type="ARBA" id="ARBA00023125"/>
    </source>
</evidence>
<dbReference type="InterPro" id="IPR020629">
    <property type="entry name" value="FPG_Glyclase"/>
</dbReference>
<dbReference type="SUPFAM" id="SSF46946">
    <property type="entry name" value="S13-like H2TH domain"/>
    <property type="match status" value="1"/>
</dbReference>
<sequence length="271" mass="29716">MPELPEVETVRRALAQHLCGQEVTAVQVLNPRLRMAVDARALAGLVGLPLQAVNRRGKYLLLLFSGRILVCHLGMSGRFSLSLPGEELPAHTHVVFAFTSRQRLVYVDPRRFGLLLLVDREELIPFFPLGPEPTDVSAVEQQLLVAKKRSKSPVRNVLLDQKIIAGVGNIYANEALFAAGIRPQTPMGRLTRKQISALSVALRQVIERAIAAGGTTLKDGSFRNALGDPGYFAVDLAVYDREGQPCVRCGKGIRRLVLTGRSAYFCPSCQH</sequence>
<evidence type="ECO:0000256" key="7">
    <source>
        <dbReference type="ARBA" id="ARBA00022801"/>
    </source>
</evidence>
<evidence type="ECO:0000256" key="5">
    <source>
        <dbReference type="ARBA" id="ARBA00022763"/>
    </source>
</evidence>
<keyword evidence="19" id="KW-1185">Reference proteome</keyword>
<evidence type="ECO:0000256" key="2">
    <source>
        <dbReference type="ARBA" id="ARBA00009409"/>
    </source>
</evidence>
<dbReference type="PROSITE" id="PS01242">
    <property type="entry name" value="ZF_FPG_1"/>
    <property type="match status" value="1"/>
</dbReference>
<dbReference type="InterPro" id="IPR000214">
    <property type="entry name" value="Znf_DNA_glyclase/AP_lyase"/>
</dbReference>
<feature type="domain" description="Formamidopyrimidine-DNA glycosylase catalytic" evidence="17">
    <location>
        <begin position="2"/>
        <end position="113"/>
    </location>
</feature>
<dbReference type="InterPro" id="IPR012319">
    <property type="entry name" value="FPG_cat"/>
</dbReference>
<dbReference type="InterPro" id="IPR015886">
    <property type="entry name" value="H2TH_FPG"/>
</dbReference>
<dbReference type="InterPro" id="IPR010663">
    <property type="entry name" value="Znf_FPG/IleRS"/>
</dbReference>
<dbReference type="InterPro" id="IPR015887">
    <property type="entry name" value="DNA_glyclase_Znf_dom_DNA_BS"/>
</dbReference>
<gene>
    <name evidence="15" type="primary">mutM</name>
    <name evidence="15" type="synonym">fpg</name>
    <name evidence="18" type="ORF">EG19_08205</name>
</gene>
<keyword evidence="12 15" id="KW-0511">Multifunctional enzyme</keyword>
<comment type="function">
    <text evidence="15">Involved in base excision repair of DNA damaged by oxidation or by mutagenic agents. Acts as DNA glycosylase that recognizes and removes damaged bases. Has a preference for oxidized purines, such as 7,8-dihydro-8-oxoguanine (8-oxoG). Has AP (apurinic/apyrimidinic) lyase activity and introduces nicks in the DNA strand. Cleaves the DNA backbone by beta-delta elimination to generate a single-strand break at the site of the removed base with both 3'- and 5'-phosphates.</text>
</comment>
<dbReference type="OrthoDB" id="9800855at2"/>
<keyword evidence="9 15" id="KW-0238">DNA-binding</keyword>
<dbReference type="EC" id="3.2.2.23" evidence="15"/>
<dbReference type="Gene3D" id="1.10.8.50">
    <property type="match status" value="1"/>
</dbReference>
<dbReference type="InterPro" id="IPR035937">
    <property type="entry name" value="FPG_N"/>
</dbReference>
<comment type="caution">
    <text evidence="18">The sequence shown here is derived from an EMBL/GenBank/DDBJ whole genome shotgun (WGS) entry which is preliminary data.</text>
</comment>
<comment type="caution">
    <text evidence="15">Lacks conserved residue(s) required for the propagation of feature annotation.</text>
</comment>
<dbReference type="PANTHER" id="PTHR22993">
    <property type="entry name" value="FORMAMIDOPYRIMIDINE-DNA GLYCOSYLASE"/>
    <property type="match status" value="1"/>
</dbReference>
<name>A0A062XXY4_9BACT</name>
<evidence type="ECO:0000313" key="19">
    <source>
        <dbReference type="Proteomes" id="UP000027284"/>
    </source>
</evidence>
<proteinExistence type="inferred from homology"/>
<dbReference type="Pfam" id="PF01149">
    <property type="entry name" value="Fapy_DNA_glyco"/>
    <property type="match status" value="1"/>
</dbReference>
<feature type="binding site" evidence="15">
    <location>
        <position position="110"/>
    </location>
    <ligand>
        <name>DNA</name>
        <dbReference type="ChEBI" id="CHEBI:16991"/>
    </ligand>
</feature>
<dbReference type="SMART" id="SM00898">
    <property type="entry name" value="Fapy_DNA_glyco"/>
    <property type="match status" value="1"/>
</dbReference>
<evidence type="ECO:0000256" key="11">
    <source>
        <dbReference type="ARBA" id="ARBA00023239"/>
    </source>
</evidence>
<dbReference type="Proteomes" id="UP000027284">
    <property type="component" value="Unassembled WGS sequence"/>
</dbReference>
<dbReference type="CDD" id="cd08966">
    <property type="entry name" value="EcFpg-like_N"/>
    <property type="match status" value="1"/>
</dbReference>
<dbReference type="FunFam" id="1.10.8.50:FF:000003">
    <property type="entry name" value="Formamidopyrimidine-DNA glycosylase"/>
    <property type="match status" value="1"/>
</dbReference>
<dbReference type="SMART" id="SM01232">
    <property type="entry name" value="H2TH"/>
    <property type="match status" value="1"/>
</dbReference>
<dbReference type="STRING" id="1312852.EG19_08205"/>
<keyword evidence="10 15" id="KW-0234">DNA repair</keyword>
<keyword evidence="11 15" id="KW-0456">Lyase</keyword>
<dbReference type="GO" id="GO:0140078">
    <property type="term" value="F:class I DNA-(apurinic or apyrimidinic site) endonuclease activity"/>
    <property type="evidence" value="ECO:0007669"/>
    <property type="project" value="UniProtKB-EC"/>
</dbReference>
<comment type="subunit">
    <text evidence="3 15">Monomer.</text>
</comment>
<dbReference type="PROSITE" id="PS51068">
    <property type="entry name" value="FPG_CAT"/>
    <property type="match status" value="1"/>
</dbReference>
<evidence type="ECO:0000256" key="4">
    <source>
        <dbReference type="ARBA" id="ARBA00022723"/>
    </source>
</evidence>
<dbReference type="Gene3D" id="3.20.190.10">
    <property type="entry name" value="MutM-like, N-terminal"/>
    <property type="match status" value="1"/>
</dbReference>
<dbReference type="HAMAP" id="MF_00103">
    <property type="entry name" value="Fapy_DNA_glycosyl"/>
    <property type="match status" value="1"/>
</dbReference>
<keyword evidence="4 15" id="KW-0479">Metal-binding</keyword>
<evidence type="ECO:0000256" key="8">
    <source>
        <dbReference type="ARBA" id="ARBA00022833"/>
    </source>
</evidence>
<dbReference type="GO" id="GO:0003684">
    <property type="term" value="F:damaged DNA binding"/>
    <property type="evidence" value="ECO:0007669"/>
    <property type="project" value="InterPro"/>
</dbReference>
<feature type="active site" description="Proton donor; for beta-elimination activity" evidence="15">
    <location>
        <position position="58"/>
    </location>
</feature>
<protein>
    <recommendedName>
        <fullName evidence="15">Formamidopyrimidine-DNA glycosylase</fullName>
        <shortName evidence="15">Fapy-DNA glycosylase</shortName>
        <ecNumber evidence="15">3.2.2.23</ecNumber>
    </recommendedName>
    <alternativeName>
        <fullName evidence="15">DNA-(apurinic or apyrimidinic site) lyase MutM</fullName>
        <shortName evidence="15">AP lyase MutM</shortName>
        <ecNumber evidence="15">4.2.99.18</ecNumber>
    </alternativeName>
</protein>
<feature type="binding site" evidence="15">
    <location>
        <position position="91"/>
    </location>
    <ligand>
        <name>DNA</name>
        <dbReference type="ChEBI" id="CHEBI:16991"/>
    </ligand>
</feature>